<protein>
    <submittedName>
        <fullName evidence="1">Uncharacterized protein</fullName>
    </submittedName>
</protein>
<reference evidence="1" key="2">
    <citation type="submission" date="2017-07" db="EMBL/GenBank/DDBJ databases">
        <title>WGS assembly of Populus trichocarpa.</title>
        <authorList>
            <person name="Tuskan G."/>
            <person name="Difazio S."/>
            <person name="Jansson S."/>
            <person name="Bohlmann J."/>
            <person name="Grigoriev I."/>
            <person name="Hellsten U."/>
            <person name="Putnam N."/>
            <person name="Ralph S."/>
            <person name="Rombauts S."/>
            <person name="Salamov A."/>
            <person name="Schein J."/>
            <person name="Sterck L."/>
            <person name="Aerts A."/>
            <person name="Bhalerao R."/>
            <person name="Bhalerao R."/>
            <person name="Blaudez D."/>
            <person name="Boerjan W."/>
            <person name="Brun A."/>
            <person name="Brunner A."/>
            <person name="Busov V."/>
            <person name="Campbell M."/>
            <person name="Carlson J."/>
            <person name="Chalot M."/>
            <person name="Chapman J."/>
            <person name="Chen G."/>
            <person name="Cooper D."/>
            <person name="Coutinho P."/>
            <person name="Couturier J."/>
            <person name="Covert S."/>
            <person name="Cronk Q."/>
            <person name="Cunningham R."/>
            <person name="Davis J."/>
            <person name="Degroeve S."/>
            <person name="Dejardin A."/>
            <person name="Depamphilis C."/>
            <person name="Detter J."/>
            <person name="Dirks B."/>
            <person name="Dubchak I."/>
            <person name="Duplessis S."/>
            <person name="Ehlting J."/>
            <person name="Ellis B."/>
            <person name="Gendler K."/>
            <person name="Goodstein D."/>
            <person name="Gribskov M."/>
            <person name="Grimwood J."/>
            <person name="Groover A."/>
            <person name="Gunter L."/>
            <person name="Hamberger B."/>
            <person name="Heinze B."/>
            <person name="Helariutta Y."/>
            <person name="Henrissat B."/>
            <person name="Holligan D."/>
            <person name="Holt R."/>
            <person name="Huang W."/>
            <person name="Islam-Faridi N."/>
            <person name="Jones S."/>
            <person name="Jones-Rhoades M."/>
            <person name="Jorgensen R."/>
            <person name="Joshi C."/>
            <person name="Kangasjarvi J."/>
            <person name="Karlsson J."/>
            <person name="Kelleher C."/>
            <person name="Kirkpatrick R."/>
            <person name="Kirst M."/>
            <person name="Kohler A."/>
            <person name="Kalluri U."/>
            <person name="Larimer F."/>
            <person name="Leebens-Mack J."/>
            <person name="Leple J."/>
            <person name="Locascio P."/>
            <person name="Lou Y."/>
            <person name="Lucas S."/>
            <person name="Martin F."/>
            <person name="Montanini B."/>
            <person name="Napoli C."/>
            <person name="Nelson D."/>
            <person name="Nelson C."/>
            <person name="Nieminen K."/>
            <person name="Nilsson O."/>
            <person name="Pereda V."/>
            <person name="Peter G."/>
            <person name="Philippe R."/>
            <person name="Pilate G."/>
            <person name="Poliakov A."/>
            <person name="Razumovskaya J."/>
            <person name="Richardson P."/>
            <person name="Rinaldi C."/>
            <person name="Ritland K."/>
            <person name="Rouze P."/>
            <person name="Ryaboy D."/>
            <person name="Schmutz J."/>
            <person name="Schrader J."/>
            <person name="Segerman B."/>
            <person name="Shin H."/>
            <person name="Siddiqui A."/>
            <person name="Sterky F."/>
            <person name="Terry A."/>
            <person name="Tsai C."/>
            <person name="Uberbacher E."/>
            <person name="Unneberg P."/>
            <person name="Vahala J."/>
            <person name="Wall K."/>
            <person name="Wessler S."/>
            <person name="Yang G."/>
            <person name="Yin T."/>
            <person name="Douglas C."/>
            <person name="Marra M."/>
            <person name="Sandberg G."/>
            <person name="Van De Peer Y."/>
            <person name="Rokhsar D."/>
        </authorList>
    </citation>
    <scope>NUCLEOTIDE SEQUENCE</scope>
    <source>
        <strain evidence="1">Nisqually-1</strain>
    </source>
</reference>
<dbReference type="GO" id="GO:0006099">
    <property type="term" value="P:tricarboxylic acid cycle"/>
    <property type="evidence" value="ECO:0007669"/>
    <property type="project" value="InterPro"/>
</dbReference>
<dbReference type="PANTHER" id="PTHR30523">
    <property type="entry name" value="PHOSPHOENOLPYRUVATE CARBOXYLASE"/>
    <property type="match status" value="1"/>
</dbReference>
<organism evidence="1 2">
    <name type="scientific">Populus trichocarpa</name>
    <name type="common">Western balsam poplar</name>
    <name type="synonym">Populus balsamifera subsp. trichocarpa</name>
    <dbReference type="NCBI Taxonomy" id="3694"/>
    <lineage>
        <taxon>Eukaryota</taxon>
        <taxon>Viridiplantae</taxon>
        <taxon>Streptophyta</taxon>
        <taxon>Embryophyta</taxon>
        <taxon>Tracheophyta</taxon>
        <taxon>Spermatophyta</taxon>
        <taxon>Magnoliopsida</taxon>
        <taxon>eudicotyledons</taxon>
        <taxon>Gunneridae</taxon>
        <taxon>Pentapetalae</taxon>
        <taxon>rosids</taxon>
        <taxon>fabids</taxon>
        <taxon>Malpighiales</taxon>
        <taxon>Salicaceae</taxon>
        <taxon>Saliceae</taxon>
        <taxon>Populus</taxon>
    </lineage>
</organism>
<dbReference type="SUPFAM" id="SSF51621">
    <property type="entry name" value="Phosphoenolpyruvate/pyruvate domain"/>
    <property type="match status" value="1"/>
</dbReference>
<evidence type="ECO:0000313" key="1">
    <source>
        <dbReference type="EMBL" id="RQP00150.1"/>
    </source>
</evidence>
<keyword evidence="2" id="KW-1185">Reference proteome</keyword>
<name>A0A3N7FYV1_POPTR</name>
<dbReference type="InParanoid" id="A0A3N7FYV1"/>
<dbReference type="GO" id="GO:0008964">
    <property type="term" value="F:phosphoenolpyruvate carboxylase activity"/>
    <property type="evidence" value="ECO:0007669"/>
    <property type="project" value="InterPro"/>
</dbReference>
<evidence type="ECO:0000313" key="2">
    <source>
        <dbReference type="Proteomes" id="UP000006729"/>
    </source>
</evidence>
<dbReference type="AlphaFoldDB" id="A0A3N7FYV1"/>
<dbReference type="InterPro" id="IPR015813">
    <property type="entry name" value="Pyrv/PenolPyrv_kinase-like_dom"/>
</dbReference>
<dbReference type="PANTHER" id="PTHR30523:SF33">
    <property type="entry name" value="PHOSPHOENOLPYRUVATE CARBOXYLASE 3"/>
    <property type="match status" value="1"/>
</dbReference>
<proteinExistence type="predicted"/>
<gene>
    <name evidence="1" type="ORF">POPTR_014G142350</name>
</gene>
<dbReference type="Proteomes" id="UP000006729">
    <property type="component" value="Chromosome 14"/>
</dbReference>
<dbReference type="GO" id="GO:0015977">
    <property type="term" value="P:carbon fixation"/>
    <property type="evidence" value="ECO:0007669"/>
    <property type="project" value="InterPro"/>
</dbReference>
<accession>A0A3N7FYV1</accession>
<dbReference type="STRING" id="3694.A0A3N7FYV1"/>
<dbReference type="EMBL" id="CM009303">
    <property type="protein sequence ID" value="RQP00154.1"/>
    <property type="molecule type" value="Genomic_DNA"/>
</dbReference>
<dbReference type="InterPro" id="IPR021135">
    <property type="entry name" value="PEP_COase"/>
</dbReference>
<dbReference type="Pfam" id="PF00311">
    <property type="entry name" value="PEPcase"/>
    <property type="match status" value="1"/>
</dbReference>
<reference evidence="1 2" key="1">
    <citation type="journal article" date="2006" name="Science">
        <title>The genome of black cottonwood, Populus trichocarpa (Torr. &amp; Gray).</title>
        <authorList>
            <person name="Tuskan G.A."/>
            <person name="Difazio S."/>
            <person name="Jansson S."/>
            <person name="Bohlmann J."/>
            <person name="Grigoriev I."/>
            <person name="Hellsten U."/>
            <person name="Putnam N."/>
            <person name="Ralph S."/>
            <person name="Rombauts S."/>
            <person name="Salamov A."/>
            <person name="Schein J."/>
            <person name="Sterck L."/>
            <person name="Aerts A."/>
            <person name="Bhalerao R.R."/>
            <person name="Bhalerao R.P."/>
            <person name="Blaudez D."/>
            <person name="Boerjan W."/>
            <person name="Brun A."/>
            <person name="Brunner A."/>
            <person name="Busov V."/>
            <person name="Campbell M."/>
            <person name="Carlson J."/>
            <person name="Chalot M."/>
            <person name="Chapman J."/>
            <person name="Chen G.L."/>
            <person name="Cooper D."/>
            <person name="Coutinho P.M."/>
            <person name="Couturier J."/>
            <person name="Covert S."/>
            <person name="Cronk Q."/>
            <person name="Cunningham R."/>
            <person name="Davis J."/>
            <person name="Degroeve S."/>
            <person name="Dejardin A."/>
            <person name="Depamphilis C."/>
            <person name="Detter J."/>
            <person name="Dirks B."/>
            <person name="Dubchak I."/>
            <person name="Duplessis S."/>
            <person name="Ehlting J."/>
            <person name="Ellis B."/>
            <person name="Gendler K."/>
            <person name="Goodstein D."/>
            <person name="Gribskov M."/>
            <person name="Grimwood J."/>
            <person name="Groover A."/>
            <person name="Gunter L."/>
            <person name="Hamberger B."/>
            <person name="Heinze B."/>
            <person name="Helariutta Y."/>
            <person name="Henrissat B."/>
            <person name="Holligan D."/>
            <person name="Holt R."/>
            <person name="Huang W."/>
            <person name="Islam-Faridi N."/>
            <person name="Jones S."/>
            <person name="Jones-Rhoades M."/>
            <person name="Jorgensen R."/>
            <person name="Joshi C."/>
            <person name="Kangasjarvi J."/>
            <person name="Karlsson J."/>
            <person name="Kelleher C."/>
            <person name="Kirkpatrick R."/>
            <person name="Kirst M."/>
            <person name="Kohler A."/>
            <person name="Kalluri U."/>
            <person name="Larimer F."/>
            <person name="Leebens-Mack J."/>
            <person name="Leple J.C."/>
            <person name="Locascio P."/>
            <person name="Lou Y."/>
            <person name="Lucas S."/>
            <person name="Martin F."/>
            <person name="Montanini B."/>
            <person name="Napoli C."/>
            <person name="Nelson D.R."/>
            <person name="Nelson C."/>
            <person name="Nieminen K."/>
            <person name="Nilsson O."/>
            <person name="Pereda V."/>
            <person name="Peter G."/>
            <person name="Philippe R."/>
            <person name="Pilate G."/>
            <person name="Poliakov A."/>
            <person name="Razumovskaya J."/>
            <person name="Richardson P."/>
            <person name="Rinaldi C."/>
            <person name="Ritland K."/>
            <person name="Rouze P."/>
            <person name="Ryaboy D."/>
            <person name="Schmutz J."/>
            <person name="Schrader J."/>
            <person name="Segerman B."/>
            <person name="Shin H."/>
            <person name="Siddiqui A."/>
            <person name="Sterky F."/>
            <person name="Terry A."/>
            <person name="Tsai C.J."/>
            <person name="Uberbacher E."/>
            <person name="Unneberg P."/>
            <person name="Vahala J."/>
            <person name="Wall K."/>
            <person name="Wessler S."/>
            <person name="Yang G."/>
            <person name="Yin T."/>
            <person name="Douglas C."/>
            <person name="Marra M."/>
            <person name="Sandberg G."/>
            <person name="Van de Peer Y."/>
            <person name="Rokhsar D."/>
        </authorList>
    </citation>
    <scope>NUCLEOTIDE SEQUENCE [LARGE SCALE GENOMIC DNA]</scope>
    <source>
        <strain evidence="2">cv. Nisqually</strain>
        <strain evidence="1">Nisqually-1</strain>
    </source>
</reference>
<sequence>MASSTFELLLVRLDIQQESDRHTDVLDAITKHLGIGSYREWSEEHRQEWLLTVLSGKRPLFGPDLPKTEEIAAYLTPVMSLQNFLQTICSCCCGSSLLNKLV</sequence>
<dbReference type="EMBL" id="CM009303">
    <property type="protein sequence ID" value="RQP00150.1"/>
    <property type="molecule type" value="Genomic_DNA"/>
</dbReference>